<reference evidence="1 2" key="1">
    <citation type="submission" date="2016-06" db="EMBL/GenBank/DDBJ databases">
        <title>Living apart together: crosstalk between the core and supernumerary genomes in a fungal plant pathogen.</title>
        <authorList>
            <person name="Vanheule A."/>
            <person name="Audenaert K."/>
            <person name="Warris S."/>
            <person name="Van De Geest H."/>
            <person name="Schijlen E."/>
            <person name="Hofte M."/>
            <person name="De Saeger S."/>
            <person name="Haesaert G."/>
            <person name="Waalwijk C."/>
            <person name="Van Der Lee T."/>
        </authorList>
    </citation>
    <scope>NUCLEOTIDE SEQUENCE [LARGE SCALE GENOMIC DNA]</scope>
    <source>
        <strain evidence="1 2">2516</strain>
    </source>
</reference>
<organism evidence="1 2">
    <name type="scientific">Fusarium poae</name>
    <dbReference type="NCBI Taxonomy" id="36050"/>
    <lineage>
        <taxon>Eukaryota</taxon>
        <taxon>Fungi</taxon>
        <taxon>Dikarya</taxon>
        <taxon>Ascomycota</taxon>
        <taxon>Pezizomycotina</taxon>
        <taxon>Sordariomycetes</taxon>
        <taxon>Hypocreomycetidae</taxon>
        <taxon>Hypocreales</taxon>
        <taxon>Nectriaceae</taxon>
        <taxon>Fusarium</taxon>
    </lineage>
</organism>
<gene>
    <name evidence="1" type="ORF">FPOA_11423</name>
</gene>
<proteinExistence type="predicted"/>
<sequence length="387" mass="43309">MSTITSVHSSPSDVSLEFEEFDYCDSDGRLTGNDVSDDHRMALFEVLWECYKATDFLETLPFLAIGCQGGPPDEDKRPFLVAGAIAIWTDAINFGTAPFVEDLERDDPVEVNDDFVDQVSRLSQLVEELSPVGGQGHVEDVGQGDPVEVENDLTDQMSPIVLNFIVLKAIAVPSKEVILCLANLWPECEAICVFWDHIVVELFLMSRQGHSDRLQGLYEDTKMGPPLFKFHNGPLPNSQRTRVKDIKTNPKRLLKSTDCKMGDLFIFDSPAVGRQVVVCYGRRFTIGRKEAQSSESHGVAAGDKYVAFEQSVFLSNSPESFKKLHDRGCHSVFLQHSRASLCNKGHRTPTMMMEEGGDVGFVLHLDDLQFPDNFRNYPYIMFADSPE</sequence>
<name>A0A1B8AGN6_FUSPO</name>
<dbReference type="AlphaFoldDB" id="A0A1B8AGN6"/>
<comment type="caution">
    <text evidence="1">The sequence shown here is derived from an EMBL/GenBank/DDBJ whole genome shotgun (WGS) entry which is preliminary data.</text>
</comment>
<keyword evidence="2" id="KW-1185">Reference proteome</keyword>
<dbReference type="EMBL" id="LYXU01000004">
    <property type="protein sequence ID" value="OBS19698.1"/>
    <property type="molecule type" value="Genomic_DNA"/>
</dbReference>
<evidence type="ECO:0000313" key="2">
    <source>
        <dbReference type="Proteomes" id="UP000091967"/>
    </source>
</evidence>
<accession>A0A1B8AGN6</accession>
<protein>
    <submittedName>
        <fullName evidence="1">Uncharacterized protein</fullName>
    </submittedName>
</protein>
<dbReference type="OMA" id="LWPECEA"/>
<evidence type="ECO:0000313" key="1">
    <source>
        <dbReference type="EMBL" id="OBS19698.1"/>
    </source>
</evidence>
<dbReference type="Proteomes" id="UP000091967">
    <property type="component" value="Unassembled WGS sequence"/>
</dbReference>